<proteinExistence type="predicted"/>
<reference evidence="2" key="1">
    <citation type="journal article" date="2019" name="Int. J. Syst. Evol. Microbiol.">
        <title>The Global Catalogue of Microorganisms (GCM) 10K type strain sequencing project: providing services to taxonomists for standard genome sequencing and annotation.</title>
        <authorList>
            <consortium name="The Broad Institute Genomics Platform"/>
            <consortium name="The Broad Institute Genome Sequencing Center for Infectious Disease"/>
            <person name="Wu L."/>
            <person name="Ma J."/>
        </authorList>
    </citation>
    <scope>NUCLEOTIDE SEQUENCE [LARGE SCALE GENOMIC DNA]</scope>
    <source>
        <strain evidence="2">IBRC-M 10908</strain>
    </source>
</reference>
<dbReference type="Proteomes" id="UP001595823">
    <property type="component" value="Unassembled WGS sequence"/>
</dbReference>
<comment type="caution">
    <text evidence="1">The sequence shown here is derived from an EMBL/GenBank/DDBJ whole genome shotgun (WGS) entry which is preliminary data.</text>
</comment>
<evidence type="ECO:0000313" key="2">
    <source>
        <dbReference type="Proteomes" id="UP001595823"/>
    </source>
</evidence>
<gene>
    <name evidence="1" type="ORF">ACFPET_02440</name>
</gene>
<name>A0ABV8TTG1_9ACTN</name>
<keyword evidence="2" id="KW-1185">Reference proteome</keyword>
<sequence length="120" mass="12962">MSLIDRSLGDHRRLIAAIDTDRGTGIHVVIDTRDPRSADLYEVDGLASSLVSAEEFNTYLLGKTGQIRDVGTAQATVDEFSPLIVSAETRSLLLDEAAAGLAAWRARHHSNQTYSPGQTP</sequence>
<organism evidence="1 2">
    <name type="scientific">Salininema proteolyticum</name>
    <dbReference type="NCBI Taxonomy" id="1607685"/>
    <lineage>
        <taxon>Bacteria</taxon>
        <taxon>Bacillati</taxon>
        <taxon>Actinomycetota</taxon>
        <taxon>Actinomycetes</taxon>
        <taxon>Glycomycetales</taxon>
        <taxon>Glycomycetaceae</taxon>
        <taxon>Salininema</taxon>
    </lineage>
</organism>
<accession>A0ABV8TTG1</accession>
<dbReference type="RefSeq" id="WP_380617786.1">
    <property type="nucleotide sequence ID" value="NZ_JBHSDK010000002.1"/>
</dbReference>
<dbReference type="EMBL" id="JBHSDK010000002">
    <property type="protein sequence ID" value="MFC4334051.1"/>
    <property type="molecule type" value="Genomic_DNA"/>
</dbReference>
<protein>
    <submittedName>
        <fullName evidence="1">Uncharacterized protein</fullName>
    </submittedName>
</protein>
<evidence type="ECO:0000313" key="1">
    <source>
        <dbReference type="EMBL" id="MFC4334051.1"/>
    </source>
</evidence>